<dbReference type="RefSeq" id="WP_011881415.1">
    <property type="nucleotide sequence ID" value="NZ_CP013422.1"/>
</dbReference>
<dbReference type="EMBL" id="CP013422">
    <property type="protein sequence ID" value="AOJ77666.1"/>
    <property type="molecule type" value="Genomic_DNA"/>
</dbReference>
<gene>
    <name evidence="1" type="ORF">WJ35_21510</name>
</gene>
<dbReference type="Pfam" id="PF05488">
    <property type="entry name" value="PAAR_motif"/>
    <property type="match status" value="1"/>
</dbReference>
<dbReference type="GeneID" id="45679692"/>
<dbReference type="InterPro" id="IPR008727">
    <property type="entry name" value="PAAR_motif"/>
</dbReference>
<evidence type="ECO:0000313" key="2">
    <source>
        <dbReference type="Proteomes" id="UP000243680"/>
    </source>
</evidence>
<dbReference type="AlphaFoldDB" id="A0A1B4LKK0"/>
<evidence type="ECO:0000313" key="1">
    <source>
        <dbReference type="EMBL" id="AOJ77666.1"/>
    </source>
</evidence>
<sequence length="95" mass="10016">MTRYMILDGDHTTVAGTVRATATPFELGGRHIAHEGDDVICPACKTVGKIQCVGPRQPMTGPDGRPVALSDDLCICKCAPPPKLVPSQQVMSVDA</sequence>
<protein>
    <recommendedName>
        <fullName evidence="3">PAAR domain-containing protein</fullName>
    </recommendedName>
</protein>
<reference evidence="1 2" key="1">
    <citation type="submission" date="2015-12" db="EMBL/GenBank/DDBJ databases">
        <title>Diversity of Burkholderia near neighbor genomes.</title>
        <authorList>
            <person name="Sahl J."/>
            <person name="Wagner D."/>
            <person name="Keim P."/>
        </authorList>
    </citation>
    <scope>NUCLEOTIDE SEQUENCE [LARGE SCALE GENOMIC DNA]</scope>
    <source>
        <strain evidence="1 2">MSMB0783</strain>
    </source>
</reference>
<dbReference type="CDD" id="cd14744">
    <property type="entry name" value="PAAR_CT_2"/>
    <property type="match status" value="1"/>
</dbReference>
<accession>A0A1B4LKK0</accession>
<evidence type="ECO:0008006" key="3">
    <source>
        <dbReference type="Google" id="ProtNLM"/>
    </source>
</evidence>
<name>A0A1B4LKK0_9BURK</name>
<organism evidence="1 2">
    <name type="scientific">Burkholderia ubonensis</name>
    <dbReference type="NCBI Taxonomy" id="101571"/>
    <lineage>
        <taxon>Bacteria</taxon>
        <taxon>Pseudomonadati</taxon>
        <taxon>Pseudomonadota</taxon>
        <taxon>Betaproteobacteria</taxon>
        <taxon>Burkholderiales</taxon>
        <taxon>Burkholderiaceae</taxon>
        <taxon>Burkholderia</taxon>
        <taxon>Burkholderia cepacia complex</taxon>
    </lineage>
</organism>
<proteinExistence type="predicted"/>
<dbReference type="Proteomes" id="UP000243680">
    <property type="component" value="Chromosome 2"/>
</dbReference>